<comment type="caution">
    <text evidence="2">The sequence shown here is derived from an EMBL/GenBank/DDBJ whole genome shotgun (WGS) entry which is preliminary data.</text>
</comment>
<evidence type="ECO:0000256" key="1">
    <source>
        <dbReference type="SAM" id="MobiDB-lite"/>
    </source>
</evidence>
<feature type="region of interest" description="Disordered" evidence="1">
    <location>
        <begin position="1"/>
        <end position="37"/>
    </location>
</feature>
<reference evidence="2" key="1">
    <citation type="submission" date="2019-08" db="EMBL/GenBank/DDBJ databases">
        <authorList>
            <person name="Kucharzyk K."/>
            <person name="Murdoch R.W."/>
            <person name="Higgins S."/>
            <person name="Loffler F."/>
        </authorList>
    </citation>
    <scope>NUCLEOTIDE SEQUENCE</scope>
</reference>
<name>A0A645G6I8_9ZZZZ</name>
<dbReference type="EMBL" id="VSSQ01070757">
    <property type="protein sequence ID" value="MPN22511.1"/>
    <property type="molecule type" value="Genomic_DNA"/>
</dbReference>
<protein>
    <submittedName>
        <fullName evidence="2">Uncharacterized protein</fullName>
    </submittedName>
</protein>
<organism evidence="2">
    <name type="scientific">bioreactor metagenome</name>
    <dbReference type="NCBI Taxonomy" id="1076179"/>
    <lineage>
        <taxon>unclassified sequences</taxon>
        <taxon>metagenomes</taxon>
        <taxon>ecological metagenomes</taxon>
    </lineage>
</organism>
<feature type="region of interest" description="Disordered" evidence="1">
    <location>
        <begin position="157"/>
        <end position="215"/>
    </location>
</feature>
<evidence type="ECO:0000313" key="2">
    <source>
        <dbReference type="EMBL" id="MPN22511.1"/>
    </source>
</evidence>
<gene>
    <name evidence="2" type="ORF">SDC9_169894</name>
</gene>
<feature type="compositionally biased region" description="Basic and acidic residues" evidence="1">
    <location>
        <begin position="206"/>
        <end position="215"/>
    </location>
</feature>
<proteinExistence type="predicted"/>
<dbReference type="AlphaFoldDB" id="A0A645G6I8"/>
<accession>A0A645G6I8</accession>
<sequence length="215" mass="22487">MCEGIGNVRIDGSRRGAQRPPHSLGSSPTGHAGTCRRRGRARCHGALRLRIRQPGLGLCVAGQRLRRAFPLRPSSALVSLCRAAARRDRIADQRRAGCRWLGVAQGAAPVAAGQSGAARMAGFAGGLPGRHGLERRYPRAGDTVVFAVARALSLPGDGAAQLPRAPARRQRAPEKVPLRAASAAGGAVDRTRPRSAADALCRSGRAHGDGRGLTR</sequence>